<evidence type="ECO:0000313" key="2">
    <source>
        <dbReference type="EMBL" id="APU00538.1"/>
    </source>
</evidence>
<keyword evidence="2" id="KW-0378">Hydrolase</keyword>
<protein>
    <submittedName>
        <fullName evidence="2">Endonuclease</fullName>
    </submittedName>
</protein>
<dbReference type="SUPFAM" id="SSF68918">
    <property type="entry name" value="Recombination endonuclease VII, C-terminal and dimerization domains"/>
    <property type="match status" value="1"/>
</dbReference>
<proteinExistence type="predicted"/>
<dbReference type="Proteomes" id="UP000222894">
    <property type="component" value="Genome"/>
</dbReference>
<dbReference type="InterPro" id="IPR004211">
    <property type="entry name" value="Endonuclease_7"/>
</dbReference>
<dbReference type="InterPro" id="IPR036309">
    <property type="entry name" value="T4_recomb_endonuclease_dim_sf"/>
</dbReference>
<organism evidence="2 3">
    <name type="scientific">Aeromonas phage 44RR2.8t.2</name>
    <dbReference type="NCBI Taxonomy" id="1932900"/>
    <lineage>
        <taxon>Viruses</taxon>
        <taxon>Duplodnaviria</taxon>
        <taxon>Heunggongvirae</taxon>
        <taxon>Uroviricota</taxon>
        <taxon>Caudoviricetes</taxon>
        <taxon>Pantevenvirales</taxon>
        <taxon>Straboviridae</taxon>
        <taxon>Biquartavirus</taxon>
        <taxon>Biquartavirus 44RR2</taxon>
    </lineage>
</organism>
<keyword evidence="2" id="KW-0255">Endonuclease</keyword>
<reference evidence="2 3" key="1">
    <citation type="journal article" date="2017" name="Sci. Rep.">
        <title>Characterization and diversity of phages infecting Aeromonas salmonicida subsp. salmonicida.</title>
        <authorList>
            <person name="Vincent A.T."/>
            <person name="Paquet V.E."/>
            <person name="Bernatchez A."/>
            <person name="Tremblay D.M."/>
            <person name="Moineau S."/>
            <person name="Charette S.J."/>
        </authorList>
    </citation>
    <scope>NUCLEOTIDE SEQUENCE [LARGE SCALE GENOMIC DNA]</scope>
</reference>
<dbReference type="InterPro" id="IPR038563">
    <property type="entry name" value="Endonuclease_7_sf"/>
</dbReference>
<accession>A0A219Y992</accession>
<name>A0A219Y992_9CAUD</name>
<dbReference type="GO" id="GO:0004519">
    <property type="term" value="F:endonuclease activity"/>
    <property type="evidence" value="ECO:0007669"/>
    <property type="project" value="UniProtKB-KW"/>
</dbReference>
<dbReference type="InterPro" id="IPR015208">
    <property type="entry name" value="T4_recomb_endonuclease_dimer"/>
</dbReference>
<sequence>MLLNSKSSDELKQKLFHAQGGCCKLCKNEFDGPYNKQHLDHDHALEGRNAGKVRGLLCARCNMLEGMIKHKFIRSGLRGRDVDYIEWMRELIEYVDSDYSDNPVHSQYLGDMVKQFSKKSLPDMRLDMQERGFDYNDKDVKAELIKKFRKQFKKAIQ</sequence>
<dbReference type="EMBL" id="KY290948">
    <property type="protein sequence ID" value="APU00538.1"/>
    <property type="molecule type" value="Genomic_DNA"/>
</dbReference>
<dbReference type="SUPFAM" id="SSF54060">
    <property type="entry name" value="His-Me finger endonucleases"/>
    <property type="match status" value="1"/>
</dbReference>
<dbReference type="InterPro" id="IPR044925">
    <property type="entry name" value="His-Me_finger_sf"/>
</dbReference>
<dbReference type="Gene3D" id="3.40.1800.10">
    <property type="entry name" value="His-Me finger endonucleases"/>
    <property type="match status" value="1"/>
</dbReference>
<evidence type="ECO:0000313" key="3">
    <source>
        <dbReference type="Proteomes" id="UP000222894"/>
    </source>
</evidence>
<dbReference type="Pfam" id="PF09124">
    <property type="entry name" value="Endonuc-dimeris"/>
    <property type="match status" value="1"/>
</dbReference>
<dbReference type="Pfam" id="PF02945">
    <property type="entry name" value="Endonuclease_7"/>
    <property type="match status" value="1"/>
</dbReference>
<feature type="domain" description="T4 recombination endonuclease VII dimerisation" evidence="1">
    <location>
        <begin position="104"/>
        <end position="155"/>
    </location>
</feature>
<dbReference type="Gene3D" id="1.10.720.10">
    <property type="match status" value="1"/>
</dbReference>
<keyword evidence="2" id="KW-0540">Nuclease</keyword>
<evidence type="ECO:0000259" key="1">
    <source>
        <dbReference type="Pfam" id="PF09124"/>
    </source>
</evidence>